<feature type="transmembrane region" description="Helical" evidence="1">
    <location>
        <begin position="63"/>
        <end position="83"/>
    </location>
</feature>
<evidence type="ECO:0000313" key="2">
    <source>
        <dbReference type="EMBL" id="KAF0726439.1"/>
    </source>
</evidence>
<gene>
    <name evidence="2" type="ORF">Ae201684_015327</name>
</gene>
<evidence type="ECO:0000256" key="1">
    <source>
        <dbReference type="SAM" id="Phobius"/>
    </source>
</evidence>
<accession>A0A6G0WGZ7</accession>
<keyword evidence="1" id="KW-0812">Transmembrane</keyword>
<reference evidence="2 3" key="1">
    <citation type="submission" date="2019-07" db="EMBL/GenBank/DDBJ databases">
        <title>Genomics analysis of Aphanomyces spp. identifies a new class of oomycete effector associated with host adaptation.</title>
        <authorList>
            <person name="Gaulin E."/>
        </authorList>
    </citation>
    <scope>NUCLEOTIDE SEQUENCE [LARGE SCALE GENOMIC DNA]</scope>
    <source>
        <strain evidence="2 3">ATCC 201684</strain>
    </source>
</reference>
<evidence type="ECO:0000313" key="3">
    <source>
        <dbReference type="Proteomes" id="UP000481153"/>
    </source>
</evidence>
<keyword evidence="1" id="KW-1133">Transmembrane helix</keyword>
<proteinExistence type="predicted"/>
<dbReference type="Proteomes" id="UP000481153">
    <property type="component" value="Unassembled WGS sequence"/>
</dbReference>
<dbReference type="VEuPathDB" id="FungiDB:AeMF1_019076"/>
<dbReference type="EMBL" id="VJMJ01000216">
    <property type="protein sequence ID" value="KAF0726439.1"/>
    <property type="molecule type" value="Genomic_DNA"/>
</dbReference>
<feature type="transmembrane region" description="Helical" evidence="1">
    <location>
        <begin position="89"/>
        <end position="107"/>
    </location>
</feature>
<dbReference type="AlphaFoldDB" id="A0A6G0WGZ7"/>
<feature type="transmembrane region" description="Helical" evidence="1">
    <location>
        <begin position="36"/>
        <end position="56"/>
    </location>
</feature>
<dbReference type="Pfam" id="PF04749">
    <property type="entry name" value="PLAC8"/>
    <property type="match status" value="1"/>
</dbReference>
<keyword evidence="3" id="KW-1185">Reference proteome</keyword>
<protein>
    <submittedName>
        <fullName evidence="2">Uncharacterized protein</fullName>
    </submittedName>
</protein>
<organism evidence="2 3">
    <name type="scientific">Aphanomyces euteiches</name>
    <dbReference type="NCBI Taxonomy" id="100861"/>
    <lineage>
        <taxon>Eukaryota</taxon>
        <taxon>Sar</taxon>
        <taxon>Stramenopiles</taxon>
        <taxon>Oomycota</taxon>
        <taxon>Saprolegniomycetes</taxon>
        <taxon>Saprolegniales</taxon>
        <taxon>Verrucalvaceae</taxon>
        <taxon>Aphanomyces</taxon>
    </lineage>
</organism>
<comment type="caution">
    <text evidence="2">The sequence shown here is derived from an EMBL/GenBank/DDBJ whole genome shotgun (WGS) entry which is preliminary data.</text>
</comment>
<dbReference type="PANTHER" id="PTHR15907">
    <property type="entry name" value="DUF614 FAMILY PROTEIN-RELATED"/>
    <property type="match status" value="1"/>
</dbReference>
<name>A0A6G0WGZ7_9STRA</name>
<keyword evidence="1" id="KW-0472">Membrane</keyword>
<dbReference type="OrthoDB" id="1045822at2759"/>
<sequence>MSSQHLLEKPTDGGMDDNGITTHKWKVSLFGCFDTLVPNTLMVTFCPCVAISQVLARVGFAGYFVSLLVSFIVYVLFAVAIGVPSSKTLNAIAVILGIFYAAYMWYVRSRIRAMFQIPGSFLEDGCTVLFCGCCSLAQISTHVESYTPGHCAFDAKATLPGYNV</sequence>
<dbReference type="InterPro" id="IPR006461">
    <property type="entry name" value="PLAC_motif_containing"/>
</dbReference>
<dbReference type="NCBIfam" id="TIGR01571">
    <property type="entry name" value="A_thal_Cys_rich"/>
    <property type="match status" value="1"/>
</dbReference>